<dbReference type="Gene3D" id="3.40.630.30">
    <property type="match status" value="1"/>
</dbReference>
<proteinExistence type="predicted"/>
<dbReference type="EMBL" id="KZ679010">
    <property type="protein sequence ID" value="PSS20025.1"/>
    <property type="molecule type" value="Genomic_DNA"/>
</dbReference>
<dbReference type="InParanoid" id="A0A2T3B324"/>
<dbReference type="SUPFAM" id="SSF55729">
    <property type="entry name" value="Acyl-CoA N-acyltransferases (Nat)"/>
    <property type="match status" value="1"/>
</dbReference>
<dbReference type="GeneID" id="36575555"/>
<dbReference type="InterPro" id="IPR052523">
    <property type="entry name" value="Trichothecene_AcTrans"/>
</dbReference>
<dbReference type="OrthoDB" id="410198at2759"/>
<dbReference type="CDD" id="cd04301">
    <property type="entry name" value="NAT_SF"/>
    <property type="match status" value="1"/>
</dbReference>
<dbReference type="Pfam" id="PF00583">
    <property type="entry name" value="Acetyltransf_1"/>
    <property type="match status" value="1"/>
</dbReference>
<evidence type="ECO:0000313" key="2">
    <source>
        <dbReference type="EMBL" id="PSS20025.1"/>
    </source>
</evidence>
<dbReference type="PROSITE" id="PS51186">
    <property type="entry name" value="GNAT"/>
    <property type="match status" value="1"/>
</dbReference>
<gene>
    <name evidence="2" type="ORF">M430DRAFT_41390</name>
</gene>
<keyword evidence="3" id="KW-1185">Reference proteome</keyword>
<dbReference type="InterPro" id="IPR016181">
    <property type="entry name" value="Acyl_CoA_acyltransferase"/>
</dbReference>
<dbReference type="Proteomes" id="UP000241818">
    <property type="component" value="Unassembled WGS sequence"/>
</dbReference>
<evidence type="ECO:0000313" key="3">
    <source>
        <dbReference type="Proteomes" id="UP000241818"/>
    </source>
</evidence>
<protein>
    <recommendedName>
        <fullName evidence="1">N-acetyltransferase domain-containing protein</fullName>
    </recommendedName>
</protein>
<sequence length="221" mass="24166">MAPSMTTRLALPADTPTLAHIMTRAFSSTDTAYPLIWGSAGDEMHEQLAVNGLFTPLQREDRVTYVAVDSDGKILGFATWTLLGMKGDGGKKKEQKKEGGGMKLEGVNLRLLGEKMEGLSGAKERDVDGGKDLVLSFCFVLPEYQRQGIGSLLLEWGKRKADELQAKVWITSTPQGVKAYEKNGWVVKEKYDIDLGKYGGEGLYSRAWMVRLPAESSSGTA</sequence>
<dbReference type="InterPro" id="IPR000182">
    <property type="entry name" value="GNAT_dom"/>
</dbReference>
<evidence type="ECO:0000259" key="1">
    <source>
        <dbReference type="PROSITE" id="PS51186"/>
    </source>
</evidence>
<feature type="domain" description="N-acetyltransferase" evidence="1">
    <location>
        <begin position="5"/>
        <end position="215"/>
    </location>
</feature>
<dbReference type="PANTHER" id="PTHR42791">
    <property type="entry name" value="GNAT FAMILY ACETYLTRANSFERASE"/>
    <property type="match status" value="1"/>
</dbReference>
<dbReference type="PANTHER" id="PTHR42791:SF2">
    <property type="entry name" value="N-ACETYLTRANSFERASE DOMAIN-CONTAINING PROTEIN"/>
    <property type="match status" value="1"/>
</dbReference>
<organism evidence="2 3">
    <name type="scientific">Amorphotheca resinae ATCC 22711</name>
    <dbReference type="NCBI Taxonomy" id="857342"/>
    <lineage>
        <taxon>Eukaryota</taxon>
        <taxon>Fungi</taxon>
        <taxon>Dikarya</taxon>
        <taxon>Ascomycota</taxon>
        <taxon>Pezizomycotina</taxon>
        <taxon>Leotiomycetes</taxon>
        <taxon>Helotiales</taxon>
        <taxon>Amorphothecaceae</taxon>
        <taxon>Amorphotheca</taxon>
    </lineage>
</organism>
<dbReference type="AlphaFoldDB" id="A0A2T3B324"/>
<dbReference type="GO" id="GO:0016747">
    <property type="term" value="F:acyltransferase activity, transferring groups other than amino-acyl groups"/>
    <property type="evidence" value="ECO:0007669"/>
    <property type="project" value="InterPro"/>
</dbReference>
<dbReference type="RefSeq" id="XP_024721295.1">
    <property type="nucleotide sequence ID" value="XM_024867474.1"/>
</dbReference>
<name>A0A2T3B324_AMORE</name>
<accession>A0A2T3B324</accession>
<reference evidence="2 3" key="1">
    <citation type="journal article" date="2018" name="New Phytol.">
        <title>Comparative genomics and transcriptomics depict ericoid mycorrhizal fungi as versatile saprotrophs and plant mutualists.</title>
        <authorList>
            <person name="Martino E."/>
            <person name="Morin E."/>
            <person name="Grelet G.A."/>
            <person name="Kuo A."/>
            <person name="Kohler A."/>
            <person name="Daghino S."/>
            <person name="Barry K.W."/>
            <person name="Cichocki N."/>
            <person name="Clum A."/>
            <person name="Dockter R.B."/>
            <person name="Hainaut M."/>
            <person name="Kuo R.C."/>
            <person name="LaButti K."/>
            <person name="Lindahl B.D."/>
            <person name="Lindquist E.A."/>
            <person name="Lipzen A."/>
            <person name="Khouja H.R."/>
            <person name="Magnuson J."/>
            <person name="Murat C."/>
            <person name="Ohm R.A."/>
            <person name="Singer S.W."/>
            <person name="Spatafora J.W."/>
            <person name="Wang M."/>
            <person name="Veneault-Fourrey C."/>
            <person name="Henrissat B."/>
            <person name="Grigoriev I.V."/>
            <person name="Martin F.M."/>
            <person name="Perotto S."/>
        </authorList>
    </citation>
    <scope>NUCLEOTIDE SEQUENCE [LARGE SCALE GENOMIC DNA]</scope>
    <source>
        <strain evidence="2 3">ATCC 22711</strain>
    </source>
</reference>